<dbReference type="Proteomes" id="UP000324222">
    <property type="component" value="Unassembled WGS sequence"/>
</dbReference>
<dbReference type="AlphaFoldDB" id="A0A5B7FUZ9"/>
<reference evidence="4 5" key="1">
    <citation type="submission" date="2019-05" db="EMBL/GenBank/DDBJ databases">
        <title>Another draft genome of Portunus trituberculatus and its Hox gene families provides insights of decapod evolution.</title>
        <authorList>
            <person name="Jeong J.-H."/>
            <person name="Song I."/>
            <person name="Kim S."/>
            <person name="Choi T."/>
            <person name="Kim D."/>
            <person name="Ryu S."/>
            <person name="Kim W."/>
        </authorList>
    </citation>
    <scope>NUCLEOTIDE SEQUENCE [LARGE SCALE GENOMIC DNA]</scope>
    <source>
        <tissue evidence="4">Muscle</tissue>
    </source>
</reference>
<feature type="transmembrane region" description="Helical" evidence="2">
    <location>
        <begin position="128"/>
        <end position="150"/>
    </location>
</feature>
<keyword evidence="2" id="KW-1133">Transmembrane helix</keyword>
<evidence type="ECO:0000256" key="1">
    <source>
        <dbReference type="SAM" id="MobiDB-lite"/>
    </source>
</evidence>
<keyword evidence="5" id="KW-1185">Reference proteome</keyword>
<protein>
    <submittedName>
        <fullName evidence="4">Uncharacterized protein</fullName>
    </submittedName>
</protein>
<keyword evidence="2" id="KW-0472">Membrane</keyword>
<evidence type="ECO:0000256" key="3">
    <source>
        <dbReference type="SAM" id="SignalP"/>
    </source>
</evidence>
<dbReference type="EMBL" id="VSRR010008837">
    <property type="protein sequence ID" value="MPC49376.1"/>
    <property type="molecule type" value="Genomic_DNA"/>
</dbReference>
<evidence type="ECO:0000256" key="2">
    <source>
        <dbReference type="SAM" id="Phobius"/>
    </source>
</evidence>
<gene>
    <name evidence="4" type="ORF">E2C01_043175</name>
</gene>
<feature type="chain" id="PRO_5022686352" evidence="3">
    <location>
        <begin position="32"/>
        <end position="152"/>
    </location>
</feature>
<evidence type="ECO:0000313" key="4">
    <source>
        <dbReference type="EMBL" id="MPC49376.1"/>
    </source>
</evidence>
<keyword evidence="2" id="KW-0812">Transmembrane</keyword>
<comment type="caution">
    <text evidence="4">The sequence shown here is derived from an EMBL/GenBank/DDBJ whole genome shotgun (WGS) entry which is preliminary data.</text>
</comment>
<accession>A0A5B7FUZ9</accession>
<sequence length="152" mass="17125">MICNPLATRICTGWVPSFLASLLAAPGYCHGCFNGELRFPPDNNSSTPLSLRTPSPSLYNHHRHHCCYYLHKISSLASTTVLNFPHCHIRPRSQKQSPAPQQIALPSRSPPTPCRHCSRLPPKTSHRYTFLLLPFSPLLVQLCAWCWLLLTL</sequence>
<proteinExistence type="predicted"/>
<feature type="signal peptide" evidence="3">
    <location>
        <begin position="1"/>
        <end position="31"/>
    </location>
</feature>
<organism evidence="4 5">
    <name type="scientific">Portunus trituberculatus</name>
    <name type="common">Swimming crab</name>
    <name type="synonym">Neptunus trituberculatus</name>
    <dbReference type="NCBI Taxonomy" id="210409"/>
    <lineage>
        <taxon>Eukaryota</taxon>
        <taxon>Metazoa</taxon>
        <taxon>Ecdysozoa</taxon>
        <taxon>Arthropoda</taxon>
        <taxon>Crustacea</taxon>
        <taxon>Multicrustacea</taxon>
        <taxon>Malacostraca</taxon>
        <taxon>Eumalacostraca</taxon>
        <taxon>Eucarida</taxon>
        <taxon>Decapoda</taxon>
        <taxon>Pleocyemata</taxon>
        <taxon>Brachyura</taxon>
        <taxon>Eubrachyura</taxon>
        <taxon>Portunoidea</taxon>
        <taxon>Portunidae</taxon>
        <taxon>Portuninae</taxon>
        <taxon>Portunus</taxon>
    </lineage>
</organism>
<evidence type="ECO:0000313" key="5">
    <source>
        <dbReference type="Proteomes" id="UP000324222"/>
    </source>
</evidence>
<name>A0A5B7FUZ9_PORTR</name>
<feature type="region of interest" description="Disordered" evidence="1">
    <location>
        <begin position="91"/>
        <end position="112"/>
    </location>
</feature>
<keyword evidence="3" id="KW-0732">Signal</keyword>